<dbReference type="Proteomes" id="UP001451303">
    <property type="component" value="Unassembled WGS sequence"/>
</dbReference>
<dbReference type="InterPro" id="IPR051175">
    <property type="entry name" value="CLK_kinases"/>
</dbReference>
<evidence type="ECO:0000313" key="18">
    <source>
        <dbReference type="Proteomes" id="UP001451303"/>
    </source>
</evidence>
<evidence type="ECO:0000256" key="15">
    <source>
        <dbReference type="SAM" id="MobiDB-lite"/>
    </source>
</evidence>
<evidence type="ECO:0000256" key="11">
    <source>
        <dbReference type="ARBA" id="ARBA00030980"/>
    </source>
</evidence>
<dbReference type="PANTHER" id="PTHR45646">
    <property type="entry name" value="SERINE/THREONINE-PROTEIN KINASE DOA-RELATED"/>
    <property type="match status" value="1"/>
</dbReference>
<feature type="compositionally biased region" description="Polar residues" evidence="15">
    <location>
        <begin position="429"/>
        <end position="441"/>
    </location>
</feature>
<keyword evidence="8" id="KW-0547">Nucleotide-binding</keyword>
<dbReference type="Gene3D" id="1.10.510.10">
    <property type="entry name" value="Transferase(Phosphotransferase) domain 1"/>
    <property type="match status" value="1"/>
</dbReference>
<evidence type="ECO:0000256" key="12">
    <source>
        <dbReference type="ARBA" id="ARBA00033194"/>
    </source>
</evidence>
<protein>
    <recommendedName>
        <fullName evidence="5">EKC/KEOPS complex subunit BUD32</fullName>
        <ecNumber evidence="3">2.7.11.1</ecNumber>
    </recommendedName>
    <alternativeName>
        <fullName evidence="11 12">Atypical Serine/threonine protein kinase BUD32</fullName>
    </alternativeName>
    <alternativeName>
        <fullName evidence="4">EKC/KEOPS complex subunit bud32</fullName>
    </alternativeName>
</protein>
<dbReference type="Pfam" id="PF00069">
    <property type="entry name" value="Pkinase"/>
    <property type="match status" value="1"/>
</dbReference>
<proteinExistence type="predicted"/>
<evidence type="ECO:0000256" key="9">
    <source>
        <dbReference type="ARBA" id="ARBA00022777"/>
    </source>
</evidence>
<evidence type="ECO:0000259" key="16">
    <source>
        <dbReference type="PROSITE" id="PS50011"/>
    </source>
</evidence>
<evidence type="ECO:0000256" key="13">
    <source>
        <dbReference type="ARBA" id="ARBA00047899"/>
    </source>
</evidence>
<evidence type="ECO:0000256" key="6">
    <source>
        <dbReference type="ARBA" id="ARBA00022527"/>
    </source>
</evidence>
<sequence length="544" mass="61353">MCTPYANSPGFVGDDQEEFPYDVEDDVWGPVEPLDEYKPDGFHPIIFGDRIGANGRFRVVSKLGAGGCGTVWLCEDTLSPTLKWRAVKVMSAKASKSDCEELRALEVFRSIDRSILENDFHLSVPLEHFWIDGPNGRHLALVFSLCATTAEHFFANYGHHRTLIKDLCFQLVKSLELMHSRGLCHGDFRPSNIMFRLRDGIDSLPETELLKHMSPPKPARVISIEDEKPATRASAPSVPEFLSPCASIPYHSGLCATKLAVTDFGVSYSASNPPVEGFTGIPTRYASPEERFRIRELLSYPSDIWSLGCVISWLAMGFTPFGHEGDGAWMDELSINMEKNMGPMPEPFRAKFREEHDQQTPVEELGKAEGELDFLTEMAKREFQRHKEQQNVDGKSGRYLYSGWNVWRSRITRSSGTMTSMTAGEVEQMSEQLQNNPSQLPCSELRQPDSKTRRDSDDAMSVTMDEKEIDQLFDLLISIFKWHPKDRATIEQVLNHPWFEGRNRNAAKVPSPVTTKKSVVDEAIGSVKSYLYVNITSRWAQGLS</sequence>
<comment type="catalytic activity">
    <reaction evidence="14">
        <text>L-seryl-[protein] + ATP = O-phospho-L-seryl-[protein] + ADP + H(+)</text>
        <dbReference type="Rhea" id="RHEA:17989"/>
        <dbReference type="Rhea" id="RHEA-COMP:9863"/>
        <dbReference type="Rhea" id="RHEA-COMP:11604"/>
        <dbReference type="ChEBI" id="CHEBI:15378"/>
        <dbReference type="ChEBI" id="CHEBI:29999"/>
        <dbReference type="ChEBI" id="CHEBI:30616"/>
        <dbReference type="ChEBI" id="CHEBI:83421"/>
        <dbReference type="ChEBI" id="CHEBI:456216"/>
        <dbReference type="EC" id="2.7.11.1"/>
    </reaction>
</comment>
<dbReference type="EMBL" id="JAVLET010000002">
    <property type="protein sequence ID" value="KAL0474076.1"/>
    <property type="molecule type" value="Genomic_DNA"/>
</dbReference>
<dbReference type="PROSITE" id="PS00109">
    <property type="entry name" value="PROTEIN_KINASE_TYR"/>
    <property type="match status" value="1"/>
</dbReference>
<feature type="compositionally biased region" description="Basic and acidic residues" evidence="15">
    <location>
        <begin position="446"/>
        <end position="457"/>
    </location>
</feature>
<evidence type="ECO:0000256" key="8">
    <source>
        <dbReference type="ARBA" id="ARBA00022741"/>
    </source>
</evidence>
<dbReference type="InterPro" id="IPR000719">
    <property type="entry name" value="Prot_kinase_dom"/>
</dbReference>
<comment type="caution">
    <text evidence="17">The sequence shown here is derived from an EMBL/GenBank/DDBJ whole genome shotgun (WGS) entry which is preliminary data.</text>
</comment>
<evidence type="ECO:0000256" key="14">
    <source>
        <dbReference type="ARBA" id="ARBA00048679"/>
    </source>
</evidence>
<evidence type="ECO:0000256" key="1">
    <source>
        <dbReference type="ARBA" id="ARBA00003747"/>
    </source>
</evidence>
<reference evidence="17 18" key="1">
    <citation type="submission" date="2023-09" db="EMBL/GenBank/DDBJ databases">
        <title>Multi-omics analysis of a traditional fermented food reveals byproduct-associated fungal strains for waste-to-food upcycling.</title>
        <authorList>
            <consortium name="Lawrence Berkeley National Laboratory"/>
            <person name="Rekdal V.M."/>
            <person name="Villalobos-Escobedo J.M."/>
            <person name="Rodriguez-Valeron N."/>
            <person name="Garcia M.O."/>
            <person name="Vasquez D.P."/>
            <person name="Damayanti I."/>
            <person name="Sorensen P.M."/>
            <person name="Baidoo E.E."/>
            <person name="De Carvalho A.C."/>
            <person name="Riley R."/>
            <person name="Lipzen A."/>
            <person name="He G."/>
            <person name="Yan M."/>
            <person name="Haridas S."/>
            <person name="Daum C."/>
            <person name="Yoshinaga Y."/>
            <person name="Ng V."/>
            <person name="Grigoriev I.V."/>
            <person name="Munk R."/>
            <person name="Nuraida L."/>
            <person name="Wijaya C.H."/>
            <person name="Morales P.-C."/>
            <person name="Keasling J.D."/>
        </authorList>
    </citation>
    <scope>NUCLEOTIDE SEQUENCE [LARGE SCALE GENOMIC DNA]</scope>
    <source>
        <strain evidence="17 18">FGSC 2613</strain>
    </source>
</reference>
<dbReference type="PANTHER" id="PTHR45646:SF11">
    <property type="entry name" value="SERINE_THREONINE-PROTEIN KINASE DOA"/>
    <property type="match status" value="1"/>
</dbReference>
<dbReference type="InterPro" id="IPR008266">
    <property type="entry name" value="Tyr_kinase_AS"/>
</dbReference>
<keyword evidence="18" id="KW-1185">Reference proteome</keyword>
<keyword evidence="6 17" id="KW-0723">Serine/threonine-protein kinase</keyword>
<dbReference type="SMART" id="SM00220">
    <property type="entry name" value="S_TKc"/>
    <property type="match status" value="1"/>
</dbReference>
<dbReference type="InterPro" id="IPR011009">
    <property type="entry name" value="Kinase-like_dom_sf"/>
</dbReference>
<comment type="subunit">
    <text evidence="2">Component of the EKC/KEOPS complex composed of at least BUD32, CGI121, GON7, KAE1 and PCC1; the whole complex dimerizes.</text>
</comment>
<evidence type="ECO:0000256" key="5">
    <source>
        <dbReference type="ARBA" id="ARBA00019973"/>
    </source>
</evidence>
<evidence type="ECO:0000256" key="4">
    <source>
        <dbReference type="ARBA" id="ARBA00013948"/>
    </source>
</evidence>
<evidence type="ECO:0000313" key="17">
    <source>
        <dbReference type="EMBL" id="KAL0474076.1"/>
    </source>
</evidence>
<evidence type="ECO:0000256" key="3">
    <source>
        <dbReference type="ARBA" id="ARBA00012513"/>
    </source>
</evidence>
<organism evidence="17 18">
    <name type="scientific">Neurospora intermedia</name>
    <dbReference type="NCBI Taxonomy" id="5142"/>
    <lineage>
        <taxon>Eukaryota</taxon>
        <taxon>Fungi</taxon>
        <taxon>Dikarya</taxon>
        <taxon>Ascomycota</taxon>
        <taxon>Pezizomycotina</taxon>
        <taxon>Sordariomycetes</taxon>
        <taxon>Sordariomycetidae</taxon>
        <taxon>Sordariales</taxon>
        <taxon>Sordariaceae</taxon>
        <taxon>Neurospora</taxon>
    </lineage>
</organism>
<evidence type="ECO:0000256" key="7">
    <source>
        <dbReference type="ARBA" id="ARBA00022679"/>
    </source>
</evidence>
<dbReference type="SUPFAM" id="SSF56112">
    <property type="entry name" value="Protein kinase-like (PK-like)"/>
    <property type="match status" value="1"/>
</dbReference>
<feature type="region of interest" description="Disordered" evidence="15">
    <location>
        <begin position="428"/>
        <end position="461"/>
    </location>
</feature>
<dbReference type="PROSITE" id="PS50011">
    <property type="entry name" value="PROTEIN_KINASE_DOM"/>
    <property type="match status" value="1"/>
</dbReference>
<dbReference type="GO" id="GO:0004674">
    <property type="term" value="F:protein serine/threonine kinase activity"/>
    <property type="evidence" value="ECO:0007669"/>
    <property type="project" value="UniProtKB-KW"/>
</dbReference>
<evidence type="ECO:0000256" key="2">
    <source>
        <dbReference type="ARBA" id="ARBA00011534"/>
    </source>
</evidence>
<dbReference type="Gene3D" id="3.30.200.20">
    <property type="entry name" value="Phosphorylase Kinase, domain 1"/>
    <property type="match status" value="1"/>
</dbReference>
<keyword evidence="9 17" id="KW-0418">Kinase</keyword>
<keyword evidence="10" id="KW-0067">ATP-binding</keyword>
<name>A0ABR3DN39_NEUIN</name>
<gene>
    <name evidence="17" type="ORF">QR685DRAFT_518584</name>
</gene>
<comment type="function">
    <text evidence="1">Component of the EKC/KEOPS complex that is required for the formation of a threonylcarbamoyl group on adenosine at position 37 (t(6)A37) in tRNAs that read codons beginning with adenine. The complex is probably involved in the transfer of the threonylcarbamoyl moiety of threonylcarbamoyl-AMP (TC-AMP) to the N6 group of A37. BUD32 has ATPase activity in the context of the EKC/KEOPS complex and likely plays a supporting role to the catalytic subunit KAE1. The EKC/KEOPS complex also promotes both telomere uncapping and telomere elongation. The complex is required for efficient recruitment of transcriptional coactivators.</text>
</comment>
<dbReference type="EC" id="2.7.11.1" evidence="3"/>
<comment type="catalytic activity">
    <reaction evidence="13">
        <text>L-threonyl-[protein] + ATP = O-phospho-L-threonyl-[protein] + ADP + H(+)</text>
        <dbReference type="Rhea" id="RHEA:46608"/>
        <dbReference type="Rhea" id="RHEA-COMP:11060"/>
        <dbReference type="Rhea" id="RHEA-COMP:11605"/>
        <dbReference type="ChEBI" id="CHEBI:15378"/>
        <dbReference type="ChEBI" id="CHEBI:30013"/>
        <dbReference type="ChEBI" id="CHEBI:30616"/>
        <dbReference type="ChEBI" id="CHEBI:61977"/>
        <dbReference type="ChEBI" id="CHEBI:456216"/>
        <dbReference type="EC" id="2.7.11.1"/>
    </reaction>
</comment>
<keyword evidence="7" id="KW-0808">Transferase</keyword>
<evidence type="ECO:0000256" key="10">
    <source>
        <dbReference type="ARBA" id="ARBA00022840"/>
    </source>
</evidence>
<accession>A0ABR3DN39</accession>
<feature type="domain" description="Protein kinase" evidence="16">
    <location>
        <begin position="57"/>
        <end position="499"/>
    </location>
</feature>